<dbReference type="AlphaFoldDB" id="A0A953NAA4"/>
<reference evidence="1" key="1">
    <citation type="submission" date="2021-07" db="EMBL/GenBank/DDBJ databases">
        <title>New genus and species of the family Alcaligenaceae.</title>
        <authorList>
            <person name="Hahn M.W."/>
        </authorList>
    </citation>
    <scope>NUCLEOTIDE SEQUENCE</scope>
    <source>
        <strain evidence="1">LF4-65</strain>
    </source>
</reference>
<dbReference type="EMBL" id="JAHXRI010000006">
    <property type="protein sequence ID" value="MBZ1350592.1"/>
    <property type="molecule type" value="Genomic_DNA"/>
</dbReference>
<name>A0A953NAA4_9BURK</name>
<keyword evidence="2" id="KW-1185">Reference proteome</keyword>
<dbReference type="Proteomes" id="UP000739565">
    <property type="component" value="Unassembled WGS sequence"/>
</dbReference>
<accession>A0A953NAA4</accession>
<evidence type="ECO:0000313" key="1">
    <source>
        <dbReference type="EMBL" id="MBZ1350592.1"/>
    </source>
</evidence>
<gene>
    <name evidence="1" type="ORF">KZZ10_08020</name>
</gene>
<evidence type="ECO:0000313" key="2">
    <source>
        <dbReference type="Proteomes" id="UP000739565"/>
    </source>
</evidence>
<organism evidence="1 2">
    <name type="scientific">Zwartia hollandica</name>
    <dbReference type="NCBI Taxonomy" id="324606"/>
    <lineage>
        <taxon>Bacteria</taxon>
        <taxon>Pseudomonadati</taxon>
        <taxon>Pseudomonadota</taxon>
        <taxon>Betaproteobacteria</taxon>
        <taxon>Burkholderiales</taxon>
        <taxon>Alcaligenaceae</taxon>
        <taxon>Zwartia</taxon>
    </lineage>
</organism>
<proteinExistence type="predicted"/>
<comment type="caution">
    <text evidence="1">The sequence shown here is derived from an EMBL/GenBank/DDBJ whole genome shotgun (WGS) entry which is preliminary data.</text>
</comment>
<sequence>MIKLTVHESVEAALQKAFPKPAAAAKRALAKYISVVESMLFDALQRGQTPEQRKLGLYAISLDQLANKGGQIGPKKIRVHKWLTDNDWDIVQTVVKGTKFSGQNSQVKLTPLVTIQNDLQIPAASLSAATTDEEIDAYLSGNDVSNIALFDHLYPEYNLEWREDKLRQLFDWVPVDVESVKAYVYWLETESKMIQGPKKDLALRQALSILGIAAVTKGYYLQRKKLSPFGRTYYEGTSVQNVNKELRRAMLGNCWEYDIRSSVVAWKMGYARGYLAASGLDQDLKKSFPATLLYLEDKADFMATVRHYVFPESSPVPKDLRPKLLKQAFTAISFGARQTAKGWLDASGNWTNPALVEILQNTEDRMRFLADDTVKLFIKEQNALDDYLYDLFKKFRPDLLLERYLQTDSGRPSKAKVLAYLYQHGETHVMDIVRQAAMAKGHVPIANVHDAIFFKRRLGAEFKSEIEWQMREQTGNPYWHLTPKQIERYTPRSLNAKREEQEHKDRMAIEQARAVAYYSGSKPV</sequence>
<dbReference type="RefSeq" id="WP_259660960.1">
    <property type="nucleotide sequence ID" value="NZ_JAHXRI010000006.1"/>
</dbReference>
<protein>
    <submittedName>
        <fullName evidence="1">Uncharacterized protein</fullName>
    </submittedName>
</protein>